<dbReference type="InterPro" id="IPR008283">
    <property type="entry name" value="Peptidase_M17_N"/>
</dbReference>
<dbReference type="AlphaFoldDB" id="A0A4S4FW10"/>
<keyword evidence="8" id="KW-0963">Cytoplasm</keyword>
<sequence>MTRSPEKLIPADFTAIPSRAWVDGLRLTALDELDESAGALGITIAASGDLPAGVPLDRAALDRAGFAGSVGQTLVLPQPSGPLLVLVGTGDETDAPALRNAGASFARAAVRAAHIGLRVTLDVGDVEHAAQAITEGVILARYAFVPLKTVSSSPALEAFDLDVGDRAAAGAGMERARVAARATVITRDLANTPPGHLTASDLADIAVELGPDLGFEVESFDKEALIELGCGGLLGVNAGSVEEPRMIVLRYAGDGGPSLAMVGKGIMYDSGGISLKPSDPMHLLMKMDMGGAAAVLGAFTALRDTGVTASVSAWLMCTDNMPSGSAYKLGDVLTARGGKTVEVKNTDAEGRLAMMDGLALAAEEKPDAIVDIATLTGAALMALGQLRAALFGNDQALLDQVKSASETTDEQVWQLPLERAYRKQLDSDVADISNLGGRFAGSTTAALFLEEFVAGIPWAHVDIAGTMQADSPDRWLTAGATGYGARLLLALAQSFTVPATAADA</sequence>
<keyword evidence="8" id="KW-0479">Metal-binding</keyword>
<comment type="subcellular location">
    <subcellularLocation>
        <location evidence="8">Cytoplasm</location>
    </subcellularLocation>
</comment>
<reference evidence="10 11" key="1">
    <citation type="submission" date="2019-04" db="EMBL/GenBank/DDBJ databases">
        <authorList>
            <person name="Jiang L."/>
        </authorList>
    </citation>
    <scope>NUCLEOTIDE SEQUENCE [LARGE SCALE GENOMIC DNA]</scope>
    <source>
        <strain evidence="10 11">YIM 131861</strain>
    </source>
</reference>
<feature type="binding site" evidence="8">
    <location>
        <position position="288"/>
    </location>
    <ligand>
        <name>Mn(2+)</name>
        <dbReference type="ChEBI" id="CHEBI:29035"/>
        <label>2</label>
    </ligand>
</feature>
<dbReference type="SUPFAM" id="SSF52949">
    <property type="entry name" value="Macro domain-like"/>
    <property type="match status" value="1"/>
</dbReference>
<gene>
    <name evidence="8" type="primary">pepA</name>
    <name evidence="10" type="ORF">E6C70_09475</name>
</gene>
<evidence type="ECO:0000256" key="8">
    <source>
        <dbReference type="HAMAP-Rule" id="MF_00181"/>
    </source>
</evidence>
<dbReference type="CDD" id="cd00433">
    <property type="entry name" value="Peptidase_M17"/>
    <property type="match status" value="1"/>
</dbReference>
<feature type="active site" evidence="8">
    <location>
        <position position="276"/>
    </location>
</feature>
<keyword evidence="8" id="KW-0464">Manganese</keyword>
<dbReference type="InterPro" id="IPR043472">
    <property type="entry name" value="Macro_dom-like"/>
</dbReference>
<comment type="cofactor">
    <cofactor evidence="8">
        <name>Mn(2+)</name>
        <dbReference type="ChEBI" id="CHEBI:29035"/>
    </cofactor>
    <text evidence="8">Binds 2 manganese ions per subunit.</text>
</comment>
<accession>A0A4S4FW10</accession>
<feature type="binding site" evidence="8">
    <location>
        <position position="269"/>
    </location>
    <ligand>
        <name>Mn(2+)</name>
        <dbReference type="ChEBI" id="CHEBI:29035"/>
        <label>2</label>
    </ligand>
</feature>
<feature type="domain" description="Cytosol aminopeptidase" evidence="9">
    <location>
        <begin position="345"/>
        <end position="352"/>
    </location>
</feature>
<dbReference type="GO" id="GO:0030145">
    <property type="term" value="F:manganese ion binding"/>
    <property type="evidence" value="ECO:0007669"/>
    <property type="project" value="UniProtKB-UniRule"/>
</dbReference>
<evidence type="ECO:0000256" key="1">
    <source>
        <dbReference type="ARBA" id="ARBA00000135"/>
    </source>
</evidence>
<keyword evidence="4 8" id="KW-0031">Aminopeptidase</keyword>
<evidence type="ECO:0000313" key="11">
    <source>
        <dbReference type="Proteomes" id="UP000307380"/>
    </source>
</evidence>
<dbReference type="GO" id="GO:0006508">
    <property type="term" value="P:proteolysis"/>
    <property type="evidence" value="ECO:0007669"/>
    <property type="project" value="UniProtKB-KW"/>
</dbReference>
<comment type="catalytic activity">
    <reaction evidence="1 8">
        <text>Release of an N-terminal amino acid, Xaa-|-Yaa-, in which Xaa is preferably Leu, but may be other amino acids including Pro although not Arg or Lys, and Yaa may be Pro. Amino acid amides and methyl esters are also readily hydrolyzed, but rates on arylamides are exceedingly low.</text>
        <dbReference type="EC" id="3.4.11.1"/>
    </reaction>
</comment>
<dbReference type="GO" id="GO:0005737">
    <property type="term" value="C:cytoplasm"/>
    <property type="evidence" value="ECO:0007669"/>
    <property type="project" value="UniProtKB-SubCell"/>
</dbReference>
<comment type="function">
    <text evidence="7 8">Presumably involved in the processing and regular turnover of intracellular proteins. Catalyzes the removal of unsubstituted N-terminal amino acids from various peptides.</text>
</comment>
<feature type="active site" evidence="8">
    <location>
        <position position="351"/>
    </location>
</feature>
<feature type="binding site" evidence="8">
    <location>
        <position position="269"/>
    </location>
    <ligand>
        <name>Mn(2+)</name>
        <dbReference type="ChEBI" id="CHEBI:29035"/>
        <label>1</label>
    </ligand>
</feature>
<evidence type="ECO:0000256" key="5">
    <source>
        <dbReference type="ARBA" id="ARBA00022670"/>
    </source>
</evidence>
<name>A0A4S4FW10_9MICO</name>
<dbReference type="EC" id="3.4.11.10" evidence="8"/>
<feature type="binding site" evidence="8">
    <location>
        <position position="347"/>
    </location>
    <ligand>
        <name>Mn(2+)</name>
        <dbReference type="ChEBI" id="CHEBI:29035"/>
        <label>1</label>
    </ligand>
</feature>
<evidence type="ECO:0000256" key="7">
    <source>
        <dbReference type="ARBA" id="ARBA00049972"/>
    </source>
</evidence>
<dbReference type="InterPro" id="IPR000819">
    <property type="entry name" value="Peptidase_M17_C"/>
</dbReference>
<keyword evidence="5 8" id="KW-0645">Protease</keyword>
<keyword evidence="6 8" id="KW-0378">Hydrolase</keyword>
<dbReference type="OrthoDB" id="9809354at2"/>
<evidence type="ECO:0000259" key="9">
    <source>
        <dbReference type="PROSITE" id="PS00631"/>
    </source>
</evidence>
<keyword evidence="11" id="KW-1185">Reference proteome</keyword>
<feature type="binding site" evidence="8">
    <location>
        <position position="349"/>
    </location>
    <ligand>
        <name>Mn(2+)</name>
        <dbReference type="ChEBI" id="CHEBI:29035"/>
        <label>2</label>
    </ligand>
</feature>
<evidence type="ECO:0000256" key="6">
    <source>
        <dbReference type="ARBA" id="ARBA00022801"/>
    </source>
</evidence>
<dbReference type="Gene3D" id="3.40.630.10">
    <property type="entry name" value="Zn peptidases"/>
    <property type="match status" value="1"/>
</dbReference>
<proteinExistence type="inferred from homology"/>
<dbReference type="InterPro" id="IPR011356">
    <property type="entry name" value="Leucine_aapep/pepB"/>
</dbReference>
<dbReference type="PRINTS" id="PR00481">
    <property type="entry name" value="LAMNOPPTDASE"/>
</dbReference>
<organism evidence="10 11">
    <name type="scientific">Orlajensenia flava</name>
    <dbReference type="NCBI Taxonomy" id="2565934"/>
    <lineage>
        <taxon>Bacteria</taxon>
        <taxon>Bacillati</taxon>
        <taxon>Actinomycetota</taxon>
        <taxon>Actinomycetes</taxon>
        <taxon>Micrococcales</taxon>
        <taxon>Microbacteriaceae</taxon>
        <taxon>Orlajensenia</taxon>
    </lineage>
</organism>
<dbReference type="Pfam" id="PF02789">
    <property type="entry name" value="Peptidase_M17_N"/>
    <property type="match status" value="1"/>
</dbReference>
<evidence type="ECO:0000256" key="4">
    <source>
        <dbReference type="ARBA" id="ARBA00022438"/>
    </source>
</evidence>
<dbReference type="Gene3D" id="3.40.220.10">
    <property type="entry name" value="Leucine Aminopeptidase, subunit E, domain 1"/>
    <property type="match status" value="1"/>
</dbReference>
<dbReference type="EC" id="3.4.11.1" evidence="8"/>
<protein>
    <recommendedName>
        <fullName evidence="8">Probable cytosol aminopeptidase</fullName>
        <ecNumber evidence="8">3.4.11.1</ecNumber>
    </recommendedName>
    <alternativeName>
        <fullName evidence="8">Leucine aminopeptidase</fullName>
        <shortName evidence="8">LAP</shortName>
        <ecNumber evidence="8">3.4.11.10</ecNumber>
    </alternativeName>
    <alternativeName>
        <fullName evidence="8">Leucyl aminopeptidase</fullName>
    </alternativeName>
</protein>
<evidence type="ECO:0000313" key="10">
    <source>
        <dbReference type="EMBL" id="THG34481.1"/>
    </source>
</evidence>
<evidence type="ECO:0000256" key="3">
    <source>
        <dbReference type="ARBA" id="ARBA00009528"/>
    </source>
</evidence>
<dbReference type="PANTHER" id="PTHR11963">
    <property type="entry name" value="LEUCINE AMINOPEPTIDASE-RELATED"/>
    <property type="match status" value="1"/>
</dbReference>
<dbReference type="InterPro" id="IPR023042">
    <property type="entry name" value="Peptidase_M17_leu_NH2_pept"/>
</dbReference>
<feature type="binding site" evidence="8">
    <location>
        <position position="264"/>
    </location>
    <ligand>
        <name>Mn(2+)</name>
        <dbReference type="ChEBI" id="CHEBI:29035"/>
        <label>2</label>
    </ligand>
</feature>
<dbReference type="GO" id="GO:0070006">
    <property type="term" value="F:metalloaminopeptidase activity"/>
    <property type="evidence" value="ECO:0007669"/>
    <property type="project" value="InterPro"/>
</dbReference>
<dbReference type="PROSITE" id="PS00631">
    <property type="entry name" value="CYTOSOL_AP"/>
    <property type="match status" value="1"/>
</dbReference>
<evidence type="ECO:0000256" key="2">
    <source>
        <dbReference type="ARBA" id="ARBA00000967"/>
    </source>
</evidence>
<comment type="catalytic activity">
    <reaction evidence="2 8">
        <text>Release of an N-terminal amino acid, preferentially leucine, but not glutamic or aspartic acids.</text>
        <dbReference type="EC" id="3.4.11.10"/>
    </reaction>
</comment>
<dbReference type="RefSeq" id="WP_136424279.1">
    <property type="nucleotide sequence ID" value="NZ_SSSN01000005.1"/>
</dbReference>
<dbReference type="EMBL" id="SSSN01000005">
    <property type="protein sequence ID" value="THG34481.1"/>
    <property type="molecule type" value="Genomic_DNA"/>
</dbReference>
<feature type="binding site" evidence="8">
    <location>
        <position position="349"/>
    </location>
    <ligand>
        <name>Mn(2+)</name>
        <dbReference type="ChEBI" id="CHEBI:29035"/>
        <label>1</label>
    </ligand>
</feature>
<dbReference type="PANTHER" id="PTHR11963:SF23">
    <property type="entry name" value="CYTOSOL AMINOPEPTIDASE"/>
    <property type="match status" value="1"/>
</dbReference>
<comment type="caution">
    <text evidence="10">The sequence shown here is derived from an EMBL/GenBank/DDBJ whole genome shotgun (WGS) entry which is preliminary data.</text>
</comment>
<comment type="similarity">
    <text evidence="3 8">Belongs to the peptidase M17 family.</text>
</comment>
<dbReference type="HAMAP" id="MF_00181">
    <property type="entry name" value="Cytosol_peptidase_M17"/>
    <property type="match status" value="1"/>
</dbReference>
<dbReference type="Pfam" id="PF00883">
    <property type="entry name" value="Peptidase_M17"/>
    <property type="match status" value="1"/>
</dbReference>
<dbReference type="SUPFAM" id="SSF53187">
    <property type="entry name" value="Zn-dependent exopeptidases"/>
    <property type="match status" value="1"/>
</dbReference>
<dbReference type="Proteomes" id="UP000307380">
    <property type="component" value="Unassembled WGS sequence"/>
</dbReference>